<keyword evidence="3" id="KW-0597">Phosphoprotein</keyword>
<dbReference type="InterPro" id="IPR005845">
    <property type="entry name" value="A-D-PHexomutase_a/b/a-II"/>
</dbReference>
<feature type="domain" description="Alpha-D-phosphohexomutase alpha/beta/alpha" evidence="11">
    <location>
        <begin position="249"/>
        <end position="358"/>
    </location>
</feature>
<sequence length="448" mass="50027">MSAFKAYDIRGVYGTEITEELAYRIGYHLPKLLKTDHVVVGRDIRLSSPSLHEALVKGITDSGNDVWDLGLSTTPMVYFATAHLGADASVQITASHNPPQYNGFKISRHGALPVGGDSGLKDLEKMVNEEETPVSAKKGEIKDYSHVRDEYVAFLKPFAEKIEGLNISVDCSSGMSALIIKDLLKGNVHYINDTFDGSFPAHEPNPLEEKNCKQIEAETVKNGSDAGVIYDGDADRVMFIDEKGRFIQPDYITAVIGLYYSKLRGMTGNALVDIRTSRSTTEFLEKLGYDVTVWKVGHAFAKMKIREIDGVFGGELAGHYYIREFFSCDSGILASLFVLSVVKMLKDEGKTLSSLIDSIICYSNSGEINFRLEEKDEAIDALYRRFAVEGKPSALLDFDGYRIEYPDWWFNVRKSNTEPYLRIVAEASDSRKLDEKLDEIKSIIGKFH</sequence>
<dbReference type="PROSITE" id="PS00710">
    <property type="entry name" value="PGM_PMM"/>
    <property type="match status" value="1"/>
</dbReference>
<dbReference type="InterPro" id="IPR036900">
    <property type="entry name" value="A-D-PHexomutase_C_sf"/>
</dbReference>
<evidence type="ECO:0000313" key="13">
    <source>
        <dbReference type="Proteomes" id="UP000810292"/>
    </source>
</evidence>
<dbReference type="PANTHER" id="PTHR43771">
    <property type="entry name" value="PHOSPHOMANNOMUTASE"/>
    <property type="match status" value="1"/>
</dbReference>
<evidence type="ECO:0000256" key="6">
    <source>
        <dbReference type="ARBA" id="ARBA00023235"/>
    </source>
</evidence>
<feature type="domain" description="Alpha-D-phosphohexomutase C-terminal" evidence="8">
    <location>
        <begin position="367"/>
        <end position="440"/>
    </location>
</feature>
<feature type="domain" description="Alpha-D-phosphohexomutase alpha/beta/alpha" evidence="9">
    <location>
        <begin position="3"/>
        <end position="131"/>
    </location>
</feature>
<dbReference type="PRINTS" id="PR00509">
    <property type="entry name" value="PGMPMM"/>
</dbReference>
<evidence type="ECO:0000313" key="12">
    <source>
        <dbReference type="EMBL" id="MBO8468868.1"/>
    </source>
</evidence>
<dbReference type="EMBL" id="JADIMF010000058">
    <property type="protein sequence ID" value="MBO8468868.1"/>
    <property type="molecule type" value="Genomic_DNA"/>
</dbReference>
<evidence type="ECO:0000256" key="7">
    <source>
        <dbReference type="RuleBase" id="RU004326"/>
    </source>
</evidence>
<dbReference type="SUPFAM" id="SSF55957">
    <property type="entry name" value="Phosphoglucomutase, C-terminal domain"/>
    <property type="match status" value="1"/>
</dbReference>
<dbReference type="CDD" id="cd03089">
    <property type="entry name" value="PMM_PGM"/>
    <property type="match status" value="1"/>
</dbReference>
<dbReference type="InterPro" id="IPR005846">
    <property type="entry name" value="A-D-PHexomutase_a/b/a-III"/>
</dbReference>
<feature type="domain" description="Alpha-D-phosphohexomutase alpha/beta/alpha" evidence="10">
    <location>
        <begin position="151"/>
        <end position="244"/>
    </location>
</feature>
<evidence type="ECO:0000256" key="2">
    <source>
        <dbReference type="ARBA" id="ARBA00010231"/>
    </source>
</evidence>
<comment type="similarity">
    <text evidence="2 7">Belongs to the phosphohexose mutase family.</text>
</comment>
<evidence type="ECO:0000256" key="1">
    <source>
        <dbReference type="ARBA" id="ARBA00001946"/>
    </source>
</evidence>
<dbReference type="SUPFAM" id="SSF53738">
    <property type="entry name" value="Phosphoglucomutase, first 3 domains"/>
    <property type="match status" value="3"/>
</dbReference>
<dbReference type="GO" id="GO:0005975">
    <property type="term" value="P:carbohydrate metabolic process"/>
    <property type="evidence" value="ECO:0007669"/>
    <property type="project" value="InterPro"/>
</dbReference>
<dbReference type="InterPro" id="IPR005841">
    <property type="entry name" value="Alpha-D-phosphohexomutase_SF"/>
</dbReference>
<evidence type="ECO:0000256" key="3">
    <source>
        <dbReference type="ARBA" id="ARBA00022553"/>
    </source>
</evidence>
<name>A0A9D9IBS5_9SPIO</name>
<reference evidence="12" key="1">
    <citation type="submission" date="2020-10" db="EMBL/GenBank/DDBJ databases">
        <authorList>
            <person name="Gilroy R."/>
        </authorList>
    </citation>
    <scope>NUCLEOTIDE SEQUENCE</scope>
    <source>
        <strain evidence="12">14700</strain>
    </source>
</reference>
<dbReference type="GO" id="GO:0000287">
    <property type="term" value="F:magnesium ion binding"/>
    <property type="evidence" value="ECO:0007669"/>
    <property type="project" value="InterPro"/>
</dbReference>
<dbReference type="PANTHER" id="PTHR43771:SF1">
    <property type="entry name" value="PHOSPHOMANNOMUTASE"/>
    <property type="match status" value="1"/>
</dbReference>
<evidence type="ECO:0000259" key="8">
    <source>
        <dbReference type="Pfam" id="PF00408"/>
    </source>
</evidence>
<gene>
    <name evidence="12" type="ORF">IAA72_03685</name>
</gene>
<keyword evidence="5 7" id="KW-0460">Magnesium</keyword>
<dbReference type="InterPro" id="IPR016066">
    <property type="entry name" value="A-D-PHexomutase_CS"/>
</dbReference>
<dbReference type="Gene3D" id="3.30.310.50">
    <property type="entry name" value="Alpha-D-phosphohexomutase, C-terminal domain"/>
    <property type="match status" value="1"/>
</dbReference>
<comment type="caution">
    <text evidence="12">The sequence shown here is derived from an EMBL/GenBank/DDBJ whole genome shotgun (WGS) entry which is preliminary data.</text>
</comment>
<dbReference type="Pfam" id="PF02878">
    <property type="entry name" value="PGM_PMM_I"/>
    <property type="match status" value="1"/>
</dbReference>
<dbReference type="InterPro" id="IPR016055">
    <property type="entry name" value="A-D-PHexomutase_a/b/a-I/II/III"/>
</dbReference>
<dbReference type="AlphaFoldDB" id="A0A9D9IBS5"/>
<evidence type="ECO:0000256" key="5">
    <source>
        <dbReference type="ARBA" id="ARBA00022842"/>
    </source>
</evidence>
<dbReference type="GO" id="GO:0016868">
    <property type="term" value="F:intramolecular phosphotransferase activity"/>
    <property type="evidence" value="ECO:0007669"/>
    <property type="project" value="InterPro"/>
</dbReference>
<dbReference type="Pfam" id="PF02879">
    <property type="entry name" value="PGM_PMM_II"/>
    <property type="match status" value="1"/>
</dbReference>
<accession>A0A9D9IBS5</accession>
<dbReference type="Proteomes" id="UP000810292">
    <property type="component" value="Unassembled WGS sequence"/>
</dbReference>
<dbReference type="Pfam" id="PF02880">
    <property type="entry name" value="PGM_PMM_III"/>
    <property type="match status" value="1"/>
</dbReference>
<protein>
    <submittedName>
        <fullName evidence="12">Phosphomannomutase/phosphoglucomutase</fullName>
    </submittedName>
</protein>
<dbReference type="Gene3D" id="3.40.120.10">
    <property type="entry name" value="Alpha-D-Glucose-1,6-Bisphosphate, subunit A, domain 3"/>
    <property type="match status" value="3"/>
</dbReference>
<dbReference type="Pfam" id="PF00408">
    <property type="entry name" value="PGM_PMM_IV"/>
    <property type="match status" value="1"/>
</dbReference>
<evidence type="ECO:0000256" key="4">
    <source>
        <dbReference type="ARBA" id="ARBA00022723"/>
    </source>
</evidence>
<organism evidence="12 13">
    <name type="scientific">Candidatus Ornithospirochaeta stercoravium</name>
    <dbReference type="NCBI Taxonomy" id="2840897"/>
    <lineage>
        <taxon>Bacteria</taxon>
        <taxon>Pseudomonadati</taxon>
        <taxon>Spirochaetota</taxon>
        <taxon>Spirochaetia</taxon>
        <taxon>Spirochaetales</taxon>
        <taxon>Spirochaetaceae</taxon>
        <taxon>Spirochaetaceae incertae sedis</taxon>
        <taxon>Candidatus Ornithospirochaeta</taxon>
    </lineage>
</organism>
<proteinExistence type="inferred from homology"/>
<keyword evidence="4 7" id="KW-0479">Metal-binding</keyword>
<keyword evidence="6" id="KW-0413">Isomerase</keyword>
<reference evidence="12" key="2">
    <citation type="journal article" date="2021" name="PeerJ">
        <title>Extensive microbial diversity within the chicken gut microbiome revealed by metagenomics and culture.</title>
        <authorList>
            <person name="Gilroy R."/>
            <person name="Ravi A."/>
            <person name="Getino M."/>
            <person name="Pursley I."/>
            <person name="Horton D.L."/>
            <person name="Alikhan N.F."/>
            <person name="Baker D."/>
            <person name="Gharbi K."/>
            <person name="Hall N."/>
            <person name="Watson M."/>
            <person name="Adriaenssens E.M."/>
            <person name="Foster-Nyarko E."/>
            <person name="Jarju S."/>
            <person name="Secka A."/>
            <person name="Antonio M."/>
            <person name="Oren A."/>
            <person name="Chaudhuri R.R."/>
            <person name="La Ragione R."/>
            <person name="Hildebrand F."/>
            <person name="Pallen M.J."/>
        </authorList>
    </citation>
    <scope>NUCLEOTIDE SEQUENCE</scope>
    <source>
        <strain evidence="12">14700</strain>
    </source>
</reference>
<dbReference type="InterPro" id="IPR005844">
    <property type="entry name" value="A-D-PHexomutase_a/b/a-I"/>
</dbReference>
<evidence type="ECO:0000259" key="10">
    <source>
        <dbReference type="Pfam" id="PF02879"/>
    </source>
</evidence>
<evidence type="ECO:0000259" key="11">
    <source>
        <dbReference type="Pfam" id="PF02880"/>
    </source>
</evidence>
<dbReference type="InterPro" id="IPR005843">
    <property type="entry name" value="A-D-PHexomutase_C"/>
</dbReference>
<evidence type="ECO:0000259" key="9">
    <source>
        <dbReference type="Pfam" id="PF02878"/>
    </source>
</evidence>
<comment type="cofactor">
    <cofactor evidence="1">
        <name>Mg(2+)</name>
        <dbReference type="ChEBI" id="CHEBI:18420"/>
    </cofactor>
</comment>